<feature type="transmembrane region" description="Helical" evidence="13">
    <location>
        <begin position="118"/>
        <end position="139"/>
    </location>
</feature>
<evidence type="ECO:0000256" key="5">
    <source>
        <dbReference type="ARBA" id="ARBA00022692"/>
    </source>
</evidence>
<dbReference type="PANTHER" id="PTHR48086">
    <property type="entry name" value="SODIUM/PROLINE SYMPORTER-RELATED"/>
    <property type="match status" value="1"/>
</dbReference>
<keyword evidence="10 13" id="KW-0472">Membrane</keyword>
<dbReference type="InterPro" id="IPR001734">
    <property type="entry name" value="Na/solute_symporter"/>
</dbReference>
<feature type="transmembrane region" description="Helical" evidence="13">
    <location>
        <begin position="232"/>
        <end position="256"/>
    </location>
</feature>
<evidence type="ECO:0000256" key="6">
    <source>
        <dbReference type="ARBA" id="ARBA00022847"/>
    </source>
</evidence>
<evidence type="ECO:0000256" key="1">
    <source>
        <dbReference type="ARBA" id="ARBA00004651"/>
    </source>
</evidence>
<comment type="similarity">
    <text evidence="2 12">Belongs to the sodium:solute symporter (SSF) (TC 2.A.21) family.</text>
</comment>
<sequence length="522" mass="55481">MNTQAILIFAGFVAITLGITYWASNRTRSTSDFYTAGGGITGTQNGMAIVGDYMSAATLLGISSLAFSNGFDSLIYAVCAFMGWPMIMFLIAERLRNLGRYTLSDIVSYRLDERSTRIFTAISSLTVVLFYLIVQMVGAGQLVQLLFGIDYTYAVIAVGLLMMVYVVVGGMVATTWVQIIKAVLMLGNGILLMVLALRYFNFDFSSLLAAAANNHQAGEAMKGPWKLMANPISGLSLAVSLVFGIAGLPHIMMRFFTVPNARAARKSVFVATGLMGAFFVIICFLGLSAMAILPNYPAFYVDGKVGGPVLGGSNMPIMHLATALGGNLLFGLLAAVSFATILAVVSGLTLAGASAIAHDLYAKVYKNDHVSPSEAMRVNRLASIGIGMVAIVLGLLFRDQNVAFLVALAFSIAASANFPVLLMSMYWRSLTTRGALAGGLVGLSVALALVVLSPAVWVRIFHFAAPVFPYDYPTLISMPLAFVVIVVVSLMDRSPRAAQDKAGFPAQEVRAETAVGIASVSH</sequence>
<evidence type="ECO:0000256" key="13">
    <source>
        <dbReference type="SAM" id="Phobius"/>
    </source>
</evidence>
<feature type="transmembrane region" description="Helical" evidence="13">
    <location>
        <begin position="6"/>
        <end position="24"/>
    </location>
</feature>
<proteinExistence type="inferred from homology"/>
<feature type="transmembrane region" description="Helical" evidence="13">
    <location>
        <begin position="403"/>
        <end position="423"/>
    </location>
</feature>
<dbReference type="InterPro" id="IPR038377">
    <property type="entry name" value="Na/Glc_symporter_sf"/>
</dbReference>
<reference evidence="14 15" key="1">
    <citation type="submission" date="2013-09" db="EMBL/GenBank/DDBJ databases">
        <title>High correlation between genotypes and phenotypes of environmental bacteria Comamonas testosteroni strains.</title>
        <authorList>
            <person name="Liu L."/>
            <person name="Zhu W."/>
            <person name="Xia X."/>
            <person name="Xu B."/>
            <person name="Luo M."/>
            <person name="Wang G."/>
        </authorList>
    </citation>
    <scope>NUCLEOTIDE SEQUENCE [LARGE SCALE GENOMIC DNA]</scope>
    <source>
        <strain evidence="14 15">JL14</strain>
    </source>
</reference>
<dbReference type="PROSITE" id="PS00456">
    <property type="entry name" value="NA_SOLUT_SYMP_1"/>
    <property type="match status" value="1"/>
</dbReference>
<dbReference type="PROSITE" id="PS50283">
    <property type="entry name" value="NA_SOLUT_SYMP_3"/>
    <property type="match status" value="1"/>
</dbReference>
<keyword evidence="8" id="KW-0915">Sodium</keyword>
<evidence type="ECO:0000256" key="8">
    <source>
        <dbReference type="ARBA" id="ARBA00023053"/>
    </source>
</evidence>
<feature type="transmembrane region" description="Helical" evidence="13">
    <location>
        <begin position="472"/>
        <end position="491"/>
    </location>
</feature>
<evidence type="ECO:0000256" key="9">
    <source>
        <dbReference type="ARBA" id="ARBA00023065"/>
    </source>
</evidence>
<dbReference type="CDD" id="cd11480">
    <property type="entry name" value="SLC5sbd_u4"/>
    <property type="match status" value="1"/>
</dbReference>
<protein>
    <submittedName>
        <fullName evidence="14">Acetate permease</fullName>
    </submittedName>
</protein>
<dbReference type="InterPro" id="IPR018212">
    <property type="entry name" value="Na/solute_symporter_CS"/>
</dbReference>
<keyword evidence="7 13" id="KW-1133">Transmembrane helix</keyword>
<dbReference type="RefSeq" id="WP_034384223.1">
    <property type="nucleotide sequence ID" value="NZ_AWTN01000159.1"/>
</dbReference>
<dbReference type="GO" id="GO:0015293">
    <property type="term" value="F:symporter activity"/>
    <property type="evidence" value="ECO:0007669"/>
    <property type="project" value="UniProtKB-KW"/>
</dbReference>
<keyword evidence="4" id="KW-1003">Cell membrane</keyword>
<feature type="transmembrane region" description="Helical" evidence="13">
    <location>
        <begin position="378"/>
        <end position="397"/>
    </location>
</feature>
<gene>
    <name evidence="14" type="ORF">P245_27590</name>
</gene>
<dbReference type="PANTHER" id="PTHR48086:SF6">
    <property type="entry name" value="CATION_ACETATE SYMPORTER ACTP"/>
    <property type="match status" value="1"/>
</dbReference>
<keyword evidence="5 13" id="KW-0812">Transmembrane</keyword>
<keyword evidence="3" id="KW-0813">Transport</keyword>
<evidence type="ECO:0000313" key="15">
    <source>
        <dbReference type="Proteomes" id="UP000029567"/>
    </source>
</evidence>
<dbReference type="Proteomes" id="UP000029567">
    <property type="component" value="Unassembled WGS sequence"/>
</dbReference>
<feature type="transmembrane region" description="Helical" evidence="13">
    <location>
        <begin position="268"/>
        <end position="293"/>
    </location>
</feature>
<evidence type="ECO:0000256" key="11">
    <source>
        <dbReference type="ARBA" id="ARBA00023201"/>
    </source>
</evidence>
<comment type="subcellular location">
    <subcellularLocation>
        <location evidence="1">Cell membrane</location>
        <topology evidence="1">Multi-pass membrane protein</topology>
    </subcellularLocation>
</comment>
<dbReference type="GO" id="GO:0006847">
    <property type="term" value="P:plasma membrane acetate transport"/>
    <property type="evidence" value="ECO:0007669"/>
    <property type="project" value="TreeGrafter"/>
</dbReference>
<evidence type="ECO:0000256" key="2">
    <source>
        <dbReference type="ARBA" id="ARBA00006434"/>
    </source>
</evidence>
<dbReference type="GO" id="GO:0006814">
    <property type="term" value="P:sodium ion transport"/>
    <property type="evidence" value="ECO:0007669"/>
    <property type="project" value="UniProtKB-KW"/>
</dbReference>
<evidence type="ECO:0000256" key="12">
    <source>
        <dbReference type="RuleBase" id="RU362091"/>
    </source>
</evidence>
<evidence type="ECO:0000313" key="14">
    <source>
        <dbReference type="EMBL" id="KGG82289.1"/>
    </source>
</evidence>
<dbReference type="GO" id="GO:0015123">
    <property type="term" value="F:acetate transmembrane transporter activity"/>
    <property type="evidence" value="ECO:0007669"/>
    <property type="project" value="TreeGrafter"/>
</dbReference>
<dbReference type="EMBL" id="AWTN01000159">
    <property type="protein sequence ID" value="KGG82289.1"/>
    <property type="molecule type" value="Genomic_DNA"/>
</dbReference>
<evidence type="ECO:0000256" key="10">
    <source>
        <dbReference type="ARBA" id="ARBA00023136"/>
    </source>
</evidence>
<evidence type="ECO:0000256" key="7">
    <source>
        <dbReference type="ARBA" id="ARBA00022989"/>
    </source>
</evidence>
<dbReference type="Pfam" id="PF00474">
    <property type="entry name" value="SSF"/>
    <property type="match status" value="1"/>
</dbReference>
<dbReference type="AlphaFoldDB" id="A0A0E3B8F9"/>
<comment type="caution">
    <text evidence="14">The sequence shown here is derived from an EMBL/GenBank/DDBJ whole genome shotgun (WGS) entry which is preliminary data.</text>
</comment>
<feature type="transmembrane region" description="Helical" evidence="13">
    <location>
        <begin position="151"/>
        <end position="172"/>
    </location>
</feature>
<feature type="transmembrane region" description="Helical" evidence="13">
    <location>
        <begin position="73"/>
        <end position="92"/>
    </location>
</feature>
<dbReference type="GO" id="GO:0005886">
    <property type="term" value="C:plasma membrane"/>
    <property type="evidence" value="ECO:0007669"/>
    <property type="project" value="UniProtKB-SubCell"/>
</dbReference>
<keyword evidence="11" id="KW-0739">Sodium transport</keyword>
<feature type="transmembrane region" description="Helical" evidence="13">
    <location>
        <begin position="328"/>
        <end position="357"/>
    </location>
</feature>
<keyword evidence="9" id="KW-0406">Ion transport</keyword>
<keyword evidence="6" id="KW-0769">Symport</keyword>
<feature type="transmembrane region" description="Helical" evidence="13">
    <location>
        <begin position="435"/>
        <end position="460"/>
    </location>
</feature>
<dbReference type="Gene3D" id="1.20.1730.10">
    <property type="entry name" value="Sodium/glucose cotransporter"/>
    <property type="match status" value="1"/>
</dbReference>
<evidence type="ECO:0000256" key="3">
    <source>
        <dbReference type="ARBA" id="ARBA00022448"/>
    </source>
</evidence>
<organism evidence="14 15">
    <name type="scientific">Comamonas thiooxydans</name>
    <dbReference type="NCBI Taxonomy" id="363952"/>
    <lineage>
        <taxon>Bacteria</taxon>
        <taxon>Pseudomonadati</taxon>
        <taxon>Pseudomonadota</taxon>
        <taxon>Betaproteobacteria</taxon>
        <taxon>Burkholderiales</taxon>
        <taxon>Comamonadaceae</taxon>
        <taxon>Comamonas</taxon>
    </lineage>
</organism>
<dbReference type="NCBIfam" id="TIGR00813">
    <property type="entry name" value="sss"/>
    <property type="match status" value="1"/>
</dbReference>
<accession>A0A0E3B8F9</accession>
<name>A0A0E3B8F9_9BURK</name>
<evidence type="ECO:0000256" key="4">
    <source>
        <dbReference type="ARBA" id="ARBA00022475"/>
    </source>
</evidence>
<dbReference type="InterPro" id="IPR050277">
    <property type="entry name" value="Sodium:Solute_Symporter"/>
</dbReference>